<keyword evidence="1" id="KW-0812">Transmembrane</keyword>
<dbReference type="Pfam" id="PF07386">
    <property type="entry name" value="DUF1499"/>
    <property type="match status" value="1"/>
</dbReference>
<gene>
    <name evidence="2" type="ORF">ABID19_003488</name>
</gene>
<organism evidence="2 3">
    <name type="scientific">Mesorhizobium robiniae</name>
    <dbReference type="NCBI Taxonomy" id="559315"/>
    <lineage>
        <taxon>Bacteria</taxon>
        <taxon>Pseudomonadati</taxon>
        <taxon>Pseudomonadota</taxon>
        <taxon>Alphaproteobacteria</taxon>
        <taxon>Hyphomicrobiales</taxon>
        <taxon>Phyllobacteriaceae</taxon>
        <taxon>Mesorhizobium</taxon>
    </lineage>
</organism>
<dbReference type="Proteomes" id="UP001549204">
    <property type="component" value="Unassembled WGS sequence"/>
</dbReference>
<keyword evidence="3" id="KW-1185">Reference proteome</keyword>
<evidence type="ECO:0000313" key="2">
    <source>
        <dbReference type="EMBL" id="MET3580450.1"/>
    </source>
</evidence>
<feature type="transmembrane region" description="Helical" evidence="1">
    <location>
        <begin position="20"/>
        <end position="37"/>
    </location>
</feature>
<proteinExistence type="predicted"/>
<evidence type="ECO:0000313" key="3">
    <source>
        <dbReference type="Proteomes" id="UP001549204"/>
    </source>
</evidence>
<feature type="transmembrane region" description="Helical" evidence="1">
    <location>
        <begin position="43"/>
        <end position="69"/>
    </location>
</feature>
<dbReference type="EMBL" id="JBEPMC010000005">
    <property type="protein sequence ID" value="MET3580450.1"/>
    <property type="molecule type" value="Genomic_DNA"/>
</dbReference>
<name>A0ABV2GQ87_9HYPH</name>
<evidence type="ECO:0000256" key="1">
    <source>
        <dbReference type="SAM" id="Phobius"/>
    </source>
</evidence>
<feature type="transmembrane region" description="Helical" evidence="1">
    <location>
        <begin position="81"/>
        <end position="101"/>
    </location>
</feature>
<evidence type="ECO:0008006" key="4">
    <source>
        <dbReference type="Google" id="ProtNLM"/>
    </source>
</evidence>
<dbReference type="RefSeq" id="WP_354492171.1">
    <property type="nucleotide sequence ID" value="NZ_JBEPMC010000005.1"/>
</dbReference>
<keyword evidence="1" id="KW-0472">Membrane</keyword>
<sequence length="260" mass="28090">MEIPVRGTSRAAGWSRRTGAFSAILLLIVLVGHRYGLVETPAFLWVLGIVALLSASALLFAGFAFSRLWNFGDRGGRDLTVGTLLALLVLVPYGIAAYRAATYPPLSDVSTDFDDPPMFDASTRTGDMNLLSPSTPGEQRLQAEAYPLVTGRSYNLHFDRVLEAVQTVLDRRDWQLAAPFPDANGQGEVTIEALAKSFIIGLPADVAIRVIDDGDAVIVDMRSASRYGRYDLGDNADRIVSFLTELDQQIAGQVGTAPAE</sequence>
<protein>
    <recommendedName>
        <fullName evidence="4">DUF1499 domain-containing protein</fullName>
    </recommendedName>
</protein>
<dbReference type="InterPro" id="IPR010865">
    <property type="entry name" value="DUF1499"/>
</dbReference>
<accession>A0ABV2GQ87</accession>
<keyword evidence="1" id="KW-1133">Transmembrane helix</keyword>
<reference evidence="2 3" key="1">
    <citation type="submission" date="2024-06" db="EMBL/GenBank/DDBJ databases">
        <title>Genomic Encyclopedia of Type Strains, Phase IV (KMG-IV): sequencing the most valuable type-strain genomes for metagenomic binning, comparative biology and taxonomic classification.</title>
        <authorList>
            <person name="Goeker M."/>
        </authorList>
    </citation>
    <scope>NUCLEOTIDE SEQUENCE [LARGE SCALE GENOMIC DNA]</scope>
    <source>
        <strain evidence="2 3">DSM 100022</strain>
    </source>
</reference>
<comment type="caution">
    <text evidence="2">The sequence shown here is derived from an EMBL/GenBank/DDBJ whole genome shotgun (WGS) entry which is preliminary data.</text>
</comment>